<sequence length="209" mass="23134">MVYTRVGVWIPQCPPKNWEARSWSGDGRRPSGALHATGFCHSIELALLFLFLKVCGFLGLGGALLARTVHRGSIYSGEAPGKAWIVFKSRILELGLLQVNSTVSSIELSFLCLDSIESGGRAGASGLGSLPPSLRVVFSFPWLERRGSVRLLGREPPWSGEKDLLLRNVAWAFFFLLEEPETFFSKLLILLTILSMDFCIFQWLSLAIC</sequence>
<evidence type="ECO:0000256" key="1">
    <source>
        <dbReference type="SAM" id="Phobius"/>
    </source>
</evidence>
<dbReference type="AlphaFoldDB" id="A0A6D2IAN4"/>
<proteinExistence type="predicted"/>
<keyword evidence="3" id="KW-1185">Reference proteome</keyword>
<reference evidence="2" key="1">
    <citation type="submission" date="2020-01" db="EMBL/GenBank/DDBJ databases">
        <authorList>
            <person name="Mishra B."/>
        </authorList>
    </citation>
    <scope>NUCLEOTIDE SEQUENCE [LARGE SCALE GENOMIC DNA]</scope>
</reference>
<organism evidence="2 3">
    <name type="scientific">Microthlaspi erraticum</name>
    <dbReference type="NCBI Taxonomy" id="1685480"/>
    <lineage>
        <taxon>Eukaryota</taxon>
        <taxon>Viridiplantae</taxon>
        <taxon>Streptophyta</taxon>
        <taxon>Embryophyta</taxon>
        <taxon>Tracheophyta</taxon>
        <taxon>Spermatophyta</taxon>
        <taxon>Magnoliopsida</taxon>
        <taxon>eudicotyledons</taxon>
        <taxon>Gunneridae</taxon>
        <taxon>Pentapetalae</taxon>
        <taxon>rosids</taxon>
        <taxon>malvids</taxon>
        <taxon>Brassicales</taxon>
        <taxon>Brassicaceae</taxon>
        <taxon>Coluteocarpeae</taxon>
        <taxon>Microthlaspi</taxon>
    </lineage>
</organism>
<name>A0A6D2IAN4_9BRAS</name>
<accession>A0A6D2IAN4</accession>
<feature type="transmembrane region" description="Helical" evidence="1">
    <location>
        <begin position="45"/>
        <end position="66"/>
    </location>
</feature>
<evidence type="ECO:0000313" key="2">
    <source>
        <dbReference type="EMBL" id="CAA7023895.1"/>
    </source>
</evidence>
<dbReference type="Proteomes" id="UP000467841">
    <property type="component" value="Unassembled WGS sequence"/>
</dbReference>
<evidence type="ECO:0000313" key="3">
    <source>
        <dbReference type="Proteomes" id="UP000467841"/>
    </source>
</evidence>
<gene>
    <name evidence="2" type="ORF">MERR_LOCUS11130</name>
</gene>
<protein>
    <submittedName>
        <fullName evidence="2">Uncharacterized protein</fullName>
    </submittedName>
</protein>
<comment type="caution">
    <text evidence="2">The sequence shown here is derived from an EMBL/GenBank/DDBJ whole genome shotgun (WGS) entry which is preliminary data.</text>
</comment>
<keyword evidence="1" id="KW-0812">Transmembrane</keyword>
<dbReference type="EMBL" id="CACVBM020000834">
    <property type="protein sequence ID" value="CAA7023895.1"/>
    <property type="molecule type" value="Genomic_DNA"/>
</dbReference>
<keyword evidence="1" id="KW-1133">Transmembrane helix</keyword>
<keyword evidence="1" id="KW-0472">Membrane</keyword>